<comment type="caution">
    <text evidence="1">The sequence shown here is derived from an EMBL/GenBank/DDBJ whole genome shotgun (WGS) entry which is preliminary data.</text>
</comment>
<accession>A0ABX3CGF5</accession>
<organism evidence="1 2">
    <name type="scientific">Chromobacterium sphagni</name>
    <dbReference type="NCBI Taxonomy" id="1903179"/>
    <lineage>
        <taxon>Bacteria</taxon>
        <taxon>Pseudomonadati</taxon>
        <taxon>Pseudomonadota</taxon>
        <taxon>Betaproteobacteria</taxon>
        <taxon>Neisseriales</taxon>
        <taxon>Chromobacteriaceae</taxon>
        <taxon>Chromobacterium</taxon>
    </lineage>
</organism>
<dbReference type="EMBL" id="MKCT01000001">
    <property type="protein sequence ID" value="OHX21166.1"/>
    <property type="molecule type" value="Genomic_DNA"/>
</dbReference>
<evidence type="ECO:0000313" key="2">
    <source>
        <dbReference type="Proteomes" id="UP000180280"/>
    </source>
</evidence>
<keyword evidence="2" id="KW-1185">Reference proteome</keyword>
<dbReference type="Proteomes" id="UP000180280">
    <property type="component" value="Unassembled WGS sequence"/>
</dbReference>
<reference evidence="1 2" key="1">
    <citation type="submission" date="2016-09" db="EMBL/GenBank/DDBJ databases">
        <title>Chromobacterium muskegensis sp. nov., an insecticidal bacterium isolated from Sphagnum bogs.</title>
        <authorList>
            <person name="Sparks M.E."/>
            <person name="Blackburn M.B."/>
            <person name="Gundersen-Rindal D.E."/>
            <person name="Mitchell A."/>
            <person name="Farrar R."/>
            <person name="Kuhar D."/>
        </authorList>
    </citation>
    <scope>NUCLEOTIDE SEQUENCE [LARGE SCALE GENOMIC DNA]</scope>
    <source>
        <strain evidence="1 2">14B-1</strain>
    </source>
</reference>
<gene>
    <name evidence="1" type="ORF">BI344_01085</name>
</gene>
<proteinExistence type="predicted"/>
<name>A0ABX3CGF5_9NEIS</name>
<evidence type="ECO:0000313" key="1">
    <source>
        <dbReference type="EMBL" id="OHX21166.1"/>
    </source>
</evidence>
<protein>
    <submittedName>
        <fullName evidence="1">Uncharacterized protein</fullName>
    </submittedName>
</protein>
<sequence length="64" mass="7550">MDYKFKEDKLEVHYRRDLKAATKYIDTNYPLLKGMVEYQEPQLLPTAINCNPGPIYIPIYINAK</sequence>